<comment type="function">
    <text evidence="1">Crystallins are the dominant structural components of the vertebrate eye lens.</text>
</comment>
<evidence type="ECO:0000256" key="3">
    <source>
        <dbReference type="ARBA" id="ARBA00022613"/>
    </source>
</evidence>
<evidence type="ECO:0000256" key="1">
    <source>
        <dbReference type="ARBA" id="ARBA00003689"/>
    </source>
</evidence>
<feature type="domain" description="Beta/gamma crystallin 'Greek key'" evidence="5">
    <location>
        <begin position="6"/>
        <end position="44"/>
    </location>
</feature>
<feature type="domain" description="Beta/gamma crystallin 'Greek key'" evidence="5">
    <location>
        <begin position="213"/>
        <end position="255"/>
    </location>
</feature>
<comment type="similarity">
    <text evidence="2">Belongs to the beta/gamma-crystallin family.</text>
</comment>
<evidence type="ECO:0000313" key="7">
    <source>
        <dbReference type="Proteomes" id="UP000824540"/>
    </source>
</evidence>
<comment type="caution">
    <text evidence="6">The sequence shown here is derived from an EMBL/GenBank/DDBJ whole genome shotgun (WGS) entry which is preliminary data.</text>
</comment>
<dbReference type="Gene3D" id="2.60.20.10">
    <property type="entry name" value="Crystallins"/>
    <property type="match status" value="4"/>
</dbReference>
<dbReference type="Pfam" id="PF00030">
    <property type="entry name" value="Crystall"/>
    <property type="match status" value="3"/>
</dbReference>
<name>A0A8T2P915_9TELE</name>
<sequence>MADPCLQIIFYEDRNFQGRSYECDTDCADMNPHFSRCNSIRVEGGCWVLYERPNYSGYQYVLTRGEYPEYQHWMGYNDTIRSCRTFSYTSGGPYRMRIYDRPDFQGQMMEFTDDCESVQDRFRSRDIYSCHIMEGYWTFYEHPTYKGRQYFMRPGEYRKFGDWGAMCATTGSFRRIIFYEDRNFGGRHHECMSDCADLHSFFNRCHSIRVESGCFMIYDRSNYMGHQYFLRRGEYSDYQHMMGMSDCVRSCRMIPMHHGSFRMRLYERSDMGGQMMELMDDCPNVMDRFHWSDIHSCNVMDGHWIMYDQANYRGRMYYMRPGEYRRYSDWGGMSPRIGSIRRIMDL</sequence>
<dbReference type="InterPro" id="IPR050252">
    <property type="entry name" value="Beta/Gamma-Crystallin"/>
</dbReference>
<dbReference type="EMBL" id="JAFBMS010000010">
    <property type="protein sequence ID" value="KAG9348739.1"/>
    <property type="molecule type" value="Genomic_DNA"/>
</dbReference>
<dbReference type="FunFam" id="2.60.20.10:FF:000001">
    <property type="entry name" value="Crystallin gamma S"/>
    <property type="match status" value="2"/>
</dbReference>
<feature type="domain" description="Beta/gamma crystallin 'Greek key'" evidence="5">
    <location>
        <begin position="135"/>
        <end position="177"/>
    </location>
</feature>
<dbReference type="GO" id="GO:0007601">
    <property type="term" value="P:visual perception"/>
    <property type="evidence" value="ECO:0007669"/>
    <property type="project" value="TreeGrafter"/>
</dbReference>
<proteinExistence type="inferred from homology"/>
<keyword evidence="4" id="KW-0677">Repeat</keyword>
<keyword evidence="3" id="KW-0273">Eye lens protein</keyword>
<evidence type="ECO:0000313" key="6">
    <source>
        <dbReference type="EMBL" id="KAG9348739.1"/>
    </source>
</evidence>
<dbReference type="GO" id="GO:0005212">
    <property type="term" value="F:structural constituent of eye lens"/>
    <property type="evidence" value="ECO:0007669"/>
    <property type="project" value="UniProtKB-KW"/>
</dbReference>
<organism evidence="6 7">
    <name type="scientific">Albula glossodonta</name>
    <name type="common">roundjaw bonefish</name>
    <dbReference type="NCBI Taxonomy" id="121402"/>
    <lineage>
        <taxon>Eukaryota</taxon>
        <taxon>Metazoa</taxon>
        <taxon>Chordata</taxon>
        <taxon>Craniata</taxon>
        <taxon>Vertebrata</taxon>
        <taxon>Euteleostomi</taxon>
        <taxon>Actinopterygii</taxon>
        <taxon>Neopterygii</taxon>
        <taxon>Teleostei</taxon>
        <taxon>Albuliformes</taxon>
        <taxon>Albulidae</taxon>
        <taxon>Albula</taxon>
    </lineage>
</organism>
<dbReference type="InterPro" id="IPR011024">
    <property type="entry name" value="G_crystallin-like"/>
</dbReference>
<dbReference type="SMART" id="SM00247">
    <property type="entry name" value="XTALbg"/>
    <property type="match status" value="4"/>
</dbReference>
<feature type="domain" description="Beta/gamma crystallin 'Greek key'" evidence="5">
    <location>
        <begin position="174"/>
        <end position="212"/>
    </location>
</feature>
<dbReference type="FunFam" id="2.60.20.10:FF:000003">
    <property type="entry name" value="Crystallin gamma S"/>
    <property type="match status" value="2"/>
</dbReference>
<dbReference type="PRINTS" id="PR01367">
    <property type="entry name" value="BGCRYSTALLIN"/>
</dbReference>
<keyword evidence="7" id="KW-1185">Reference proteome</keyword>
<feature type="domain" description="Beta/gamma crystallin 'Greek key'" evidence="5">
    <location>
        <begin position="94"/>
        <end position="134"/>
    </location>
</feature>
<dbReference type="AlphaFoldDB" id="A0A8T2P915"/>
<feature type="domain" description="Beta/gamma crystallin 'Greek key'" evidence="5">
    <location>
        <begin position="45"/>
        <end position="87"/>
    </location>
</feature>
<dbReference type="OrthoDB" id="8407241at2759"/>
<protein>
    <recommendedName>
        <fullName evidence="5">Beta/gamma crystallin 'Greek key' domain-containing protein</fullName>
    </recommendedName>
</protein>
<evidence type="ECO:0000256" key="4">
    <source>
        <dbReference type="ARBA" id="ARBA00022737"/>
    </source>
</evidence>
<dbReference type="InterPro" id="IPR001064">
    <property type="entry name" value="Beta/gamma_crystallin"/>
</dbReference>
<accession>A0A8T2P915</accession>
<reference evidence="6" key="1">
    <citation type="thesis" date="2021" institute="BYU ScholarsArchive" country="Provo, UT, USA">
        <title>Applications of and Algorithms for Genome Assembly and Genomic Analyses with an Emphasis on Marine Teleosts.</title>
        <authorList>
            <person name="Pickett B.D."/>
        </authorList>
    </citation>
    <scope>NUCLEOTIDE SEQUENCE</scope>
    <source>
        <strain evidence="6">HI-2016</strain>
    </source>
</reference>
<gene>
    <name evidence="6" type="ORF">JZ751_029056</name>
</gene>
<evidence type="ECO:0000259" key="5">
    <source>
        <dbReference type="PROSITE" id="PS50915"/>
    </source>
</evidence>
<dbReference type="PANTHER" id="PTHR11818:SF129">
    <property type="entry name" value="CRYSTALLIN, GAMMA M6-RELATED"/>
    <property type="match status" value="1"/>
</dbReference>
<dbReference type="Proteomes" id="UP000824540">
    <property type="component" value="Unassembled WGS sequence"/>
</dbReference>
<evidence type="ECO:0000256" key="2">
    <source>
        <dbReference type="ARBA" id="ARBA00009646"/>
    </source>
</evidence>
<dbReference type="SUPFAM" id="SSF49695">
    <property type="entry name" value="gamma-Crystallin-like"/>
    <property type="match status" value="2"/>
</dbReference>
<feature type="domain" description="Beta/gamma crystallin 'Greek key'" evidence="5">
    <location>
        <begin position="302"/>
        <end position="344"/>
    </location>
</feature>
<dbReference type="GO" id="GO:0002088">
    <property type="term" value="P:lens development in camera-type eye"/>
    <property type="evidence" value="ECO:0007669"/>
    <property type="project" value="TreeGrafter"/>
</dbReference>
<dbReference type="PANTHER" id="PTHR11818">
    <property type="entry name" value="BETA/GAMMA CRYSTALLIN"/>
    <property type="match status" value="1"/>
</dbReference>
<dbReference type="PROSITE" id="PS50915">
    <property type="entry name" value="CRYSTALLIN_BETA_GAMMA"/>
    <property type="match status" value="7"/>
</dbReference>